<evidence type="ECO:0000256" key="9">
    <source>
        <dbReference type="ARBA" id="ARBA00023160"/>
    </source>
</evidence>
<dbReference type="GO" id="GO:0006633">
    <property type="term" value="P:fatty acid biosynthetic process"/>
    <property type="evidence" value="ECO:0007669"/>
    <property type="project" value="UniProtKB-KW"/>
</dbReference>
<keyword evidence="7" id="KW-0067">ATP-binding</keyword>
<evidence type="ECO:0000256" key="7">
    <source>
        <dbReference type="ARBA" id="ARBA00022840"/>
    </source>
</evidence>
<evidence type="ECO:0000256" key="5">
    <source>
        <dbReference type="ARBA" id="ARBA00022741"/>
    </source>
</evidence>
<dbReference type="Pfam" id="PF03255">
    <property type="entry name" value="ACCA"/>
    <property type="match status" value="1"/>
</dbReference>
<dbReference type="InterPro" id="IPR011763">
    <property type="entry name" value="COA_CT_C"/>
</dbReference>
<keyword evidence="8" id="KW-0443">Lipid metabolism</keyword>
<evidence type="ECO:0000259" key="11">
    <source>
        <dbReference type="PROSITE" id="PS50989"/>
    </source>
</evidence>
<feature type="domain" description="CoA carboxyltransferase C-terminal" evidence="11">
    <location>
        <begin position="1"/>
        <end position="239"/>
    </location>
</feature>
<dbReference type="Proteomes" id="UP000823963">
    <property type="component" value="Unassembled WGS sequence"/>
</dbReference>
<dbReference type="GO" id="GO:0009317">
    <property type="term" value="C:acetyl-CoA carboxylase complex"/>
    <property type="evidence" value="ECO:0007669"/>
    <property type="project" value="InterPro"/>
</dbReference>
<evidence type="ECO:0000256" key="8">
    <source>
        <dbReference type="ARBA" id="ARBA00023098"/>
    </source>
</evidence>
<comment type="catalytic activity">
    <reaction evidence="10">
        <text>N(6)-carboxybiotinyl-L-lysyl-[protein] + acetyl-CoA = N(6)-biotinyl-L-lysyl-[protein] + malonyl-CoA</text>
        <dbReference type="Rhea" id="RHEA:54728"/>
        <dbReference type="Rhea" id="RHEA-COMP:10505"/>
        <dbReference type="Rhea" id="RHEA-COMP:10506"/>
        <dbReference type="ChEBI" id="CHEBI:57288"/>
        <dbReference type="ChEBI" id="CHEBI:57384"/>
        <dbReference type="ChEBI" id="CHEBI:83144"/>
        <dbReference type="ChEBI" id="CHEBI:83145"/>
        <dbReference type="EC" id="2.1.3.15"/>
    </reaction>
</comment>
<keyword evidence="9" id="KW-0275">Fatty acid biosynthesis</keyword>
<dbReference type="AlphaFoldDB" id="A0A9D1UVP9"/>
<gene>
    <name evidence="12" type="ORF">H9861_00605</name>
</gene>
<dbReference type="GO" id="GO:0003989">
    <property type="term" value="F:acetyl-CoA carboxylase activity"/>
    <property type="evidence" value="ECO:0007669"/>
    <property type="project" value="InterPro"/>
</dbReference>
<evidence type="ECO:0000256" key="10">
    <source>
        <dbReference type="ARBA" id="ARBA00049152"/>
    </source>
</evidence>
<evidence type="ECO:0000256" key="4">
    <source>
        <dbReference type="ARBA" id="ARBA00022679"/>
    </source>
</evidence>
<dbReference type="EMBL" id="DXFP01000006">
    <property type="protein sequence ID" value="HIX01244.1"/>
    <property type="molecule type" value="Genomic_DNA"/>
</dbReference>
<keyword evidence="6" id="KW-0276">Fatty acid metabolism</keyword>
<dbReference type="PANTHER" id="PTHR42853">
    <property type="entry name" value="ACETYL-COENZYME A CARBOXYLASE CARBOXYL TRANSFERASE SUBUNIT ALPHA"/>
    <property type="match status" value="1"/>
</dbReference>
<dbReference type="PROSITE" id="PS50989">
    <property type="entry name" value="COA_CT_CTER"/>
    <property type="match status" value="1"/>
</dbReference>
<evidence type="ECO:0000256" key="3">
    <source>
        <dbReference type="ARBA" id="ARBA00022516"/>
    </source>
</evidence>
<dbReference type="SUPFAM" id="SSF52096">
    <property type="entry name" value="ClpP/crotonase"/>
    <property type="match status" value="1"/>
</dbReference>
<dbReference type="GO" id="GO:0005524">
    <property type="term" value="F:ATP binding"/>
    <property type="evidence" value="ECO:0007669"/>
    <property type="project" value="UniProtKB-KW"/>
</dbReference>
<evidence type="ECO:0000256" key="6">
    <source>
        <dbReference type="ARBA" id="ARBA00022832"/>
    </source>
</evidence>
<dbReference type="PANTHER" id="PTHR42853:SF3">
    <property type="entry name" value="ACETYL-COENZYME A CARBOXYLASE CARBOXYL TRANSFERASE SUBUNIT ALPHA, CHLOROPLASTIC"/>
    <property type="match status" value="1"/>
</dbReference>
<protein>
    <recommendedName>
        <fullName evidence="2">acetyl-CoA carboxytransferase</fullName>
        <ecNumber evidence="2">2.1.3.15</ecNumber>
    </recommendedName>
</protein>
<accession>A0A9D1UVP9</accession>
<reference evidence="12" key="1">
    <citation type="journal article" date="2021" name="PeerJ">
        <title>Extensive microbial diversity within the chicken gut microbiome revealed by metagenomics and culture.</title>
        <authorList>
            <person name="Gilroy R."/>
            <person name="Ravi A."/>
            <person name="Getino M."/>
            <person name="Pursley I."/>
            <person name="Horton D.L."/>
            <person name="Alikhan N.F."/>
            <person name="Baker D."/>
            <person name="Gharbi K."/>
            <person name="Hall N."/>
            <person name="Watson M."/>
            <person name="Adriaenssens E.M."/>
            <person name="Foster-Nyarko E."/>
            <person name="Jarju S."/>
            <person name="Secka A."/>
            <person name="Antonio M."/>
            <person name="Oren A."/>
            <person name="Chaudhuri R.R."/>
            <person name="La Ragione R."/>
            <person name="Hildebrand F."/>
            <person name="Pallen M.J."/>
        </authorList>
    </citation>
    <scope>NUCLEOTIDE SEQUENCE</scope>
    <source>
        <strain evidence="12">6627</strain>
    </source>
</reference>
<dbReference type="NCBIfam" id="NF041504">
    <property type="entry name" value="AccA_sub"/>
    <property type="match status" value="1"/>
</dbReference>
<dbReference type="InterPro" id="IPR029045">
    <property type="entry name" value="ClpP/crotonase-like_dom_sf"/>
</dbReference>
<evidence type="ECO:0000313" key="13">
    <source>
        <dbReference type="Proteomes" id="UP000823963"/>
    </source>
</evidence>
<keyword evidence="3" id="KW-0444">Lipid biosynthesis</keyword>
<evidence type="ECO:0000256" key="1">
    <source>
        <dbReference type="ARBA" id="ARBA00004956"/>
    </source>
</evidence>
<evidence type="ECO:0000256" key="2">
    <source>
        <dbReference type="ARBA" id="ARBA00011883"/>
    </source>
</evidence>
<keyword evidence="5" id="KW-0547">Nucleotide-binding</keyword>
<reference evidence="12" key="2">
    <citation type="submission" date="2021-04" db="EMBL/GenBank/DDBJ databases">
        <authorList>
            <person name="Gilroy R."/>
        </authorList>
    </citation>
    <scope>NUCLEOTIDE SEQUENCE</scope>
    <source>
        <strain evidence="12">6627</strain>
    </source>
</reference>
<dbReference type="GO" id="GO:0016743">
    <property type="term" value="F:carboxyl- or carbamoyltransferase activity"/>
    <property type="evidence" value="ECO:0007669"/>
    <property type="project" value="InterPro"/>
</dbReference>
<organism evidence="12 13">
    <name type="scientific">Candidatus Ligilactobacillus excrementigallinarum</name>
    <dbReference type="NCBI Taxonomy" id="2838641"/>
    <lineage>
        <taxon>Bacteria</taxon>
        <taxon>Bacillati</taxon>
        <taxon>Bacillota</taxon>
        <taxon>Bacilli</taxon>
        <taxon>Lactobacillales</taxon>
        <taxon>Lactobacillaceae</taxon>
        <taxon>Ligilactobacillus</taxon>
    </lineage>
</organism>
<dbReference type="EC" id="2.1.3.15" evidence="2"/>
<comment type="caution">
    <text evidence="12">The sequence shown here is derived from an EMBL/GenBank/DDBJ whole genome shotgun (WGS) entry which is preliminary data.</text>
</comment>
<comment type="pathway">
    <text evidence="1">Lipid metabolism; malonyl-CoA biosynthesis; malonyl-CoA from acetyl-CoA: step 1/1.</text>
</comment>
<evidence type="ECO:0000313" key="12">
    <source>
        <dbReference type="EMBL" id="HIX01244.1"/>
    </source>
</evidence>
<keyword evidence="4 12" id="KW-0808">Transferase</keyword>
<name>A0A9D1UVP9_9LACO</name>
<dbReference type="PRINTS" id="PR01069">
    <property type="entry name" value="ACCCTRFRASEA"/>
</dbReference>
<proteinExistence type="predicted"/>
<dbReference type="Gene3D" id="3.90.226.10">
    <property type="entry name" value="2-enoyl-CoA Hydratase, Chain A, domain 1"/>
    <property type="match status" value="1"/>
</dbReference>
<sequence>MGKNTKTAAEIVQAARAKDKITATELIENLFTDFFELHGDRALEDDPAIIGGIGMFDGQPVTVIATDKGNTPQERALKHFGCPTPAGYRKARRLMKQAEKFRRPVITFVNTAGAYPGAQAEEEGQGYSIAQNLMTMSELKTPLITVITGEGGSGGALALAGGDSVWMLENSMYSVLSPEGFASILWKDSSRADEAAEVLQLSPTKLLEQNVIEGIIPESQDHQETCQAIKKVLQKEIARLQKMSLDALCQARIERFSQF</sequence>
<dbReference type="InterPro" id="IPR001095">
    <property type="entry name" value="Acetyl_CoA_COase_a_su"/>
</dbReference>